<evidence type="ECO:0000259" key="4">
    <source>
        <dbReference type="PROSITE" id="PS50995"/>
    </source>
</evidence>
<dbReference type="InterPro" id="IPR036390">
    <property type="entry name" value="WH_DNA-bd_sf"/>
</dbReference>
<dbReference type="InterPro" id="IPR000835">
    <property type="entry name" value="HTH_MarR-typ"/>
</dbReference>
<dbReference type="Pfam" id="PF12802">
    <property type="entry name" value="MarR_2"/>
    <property type="match status" value="1"/>
</dbReference>
<feature type="domain" description="HTH marR-type" evidence="4">
    <location>
        <begin position="14"/>
        <end position="146"/>
    </location>
</feature>
<dbReference type="RefSeq" id="WP_068250182.1">
    <property type="nucleotide sequence ID" value="NZ_CP015515.1"/>
</dbReference>
<dbReference type="SUPFAM" id="SSF46785">
    <property type="entry name" value="Winged helix' DNA-binding domain"/>
    <property type="match status" value="1"/>
</dbReference>
<dbReference type="PATRIC" id="fig|33888.3.peg.78"/>
<dbReference type="GO" id="GO:0003677">
    <property type="term" value="F:DNA binding"/>
    <property type="evidence" value="ECO:0007669"/>
    <property type="project" value="UniProtKB-KW"/>
</dbReference>
<keyword evidence="1" id="KW-0805">Transcription regulation</keyword>
<dbReference type="OrthoDB" id="3177763at2"/>
<evidence type="ECO:0000313" key="6">
    <source>
        <dbReference type="Proteomes" id="UP000077071"/>
    </source>
</evidence>
<evidence type="ECO:0000256" key="3">
    <source>
        <dbReference type="ARBA" id="ARBA00023163"/>
    </source>
</evidence>
<dbReference type="STRING" id="33888.A6122_0069"/>
<proteinExistence type="predicted"/>
<gene>
    <name evidence="5" type="ORF">A6122_0069</name>
</gene>
<keyword evidence="2" id="KW-0238">DNA-binding</keyword>
<dbReference type="PANTHER" id="PTHR42756:SF1">
    <property type="entry name" value="TRANSCRIPTIONAL REPRESSOR OF EMRAB OPERON"/>
    <property type="match status" value="1"/>
</dbReference>
<dbReference type="AlphaFoldDB" id="A0A160KQF9"/>
<dbReference type="Gene3D" id="1.10.10.10">
    <property type="entry name" value="Winged helix-like DNA-binding domain superfamily/Winged helix DNA-binding domain"/>
    <property type="match status" value="1"/>
</dbReference>
<dbReference type="InterPro" id="IPR036388">
    <property type="entry name" value="WH-like_DNA-bd_sf"/>
</dbReference>
<name>A0A160KQF9_9MICO</name>
<evidence type="ECO:0000256" key="1">
    <source>
        <dbReference type="ARBA" id="ARBA00023015"/>
    </source>
</evidence>
<dbReference type="EMBL" id="CP015515">
    <property type="protein sequence ID" value="AND15238.1"/>
    <property type="molecule type" value="Genomic_DNA"/>
</dbReference>
<sequence length="155" mass="17195">MPLSGHEQLQAEMSTRVGNGIKRVEQLLEQAKTRALRSFSLTLPQYVTLMVLHYVPGQSAAQLSRTALVSTQTIATILGNLERKNLVTRDVSDLHARVLVNELTPEGHALAVESDEKVRAVESDLRAEYTDTEFAQFQEFLERAEAHLLAGRIAA</sequence>
<evidence type="ECO:0000256" key="2">
    <source>
        <dbReference type="ARBA" id="ARBA00023125"/>
    </source>
</evidence>
<keyword evidence="6" id="KW-1185">Reference proteome</keyword>
<protein>
    <submittedName>
        <fullName evidence="5">MarR family protein</fullName>
    </submittedName>
</protein>
<dbReference type="PROSITE" id="PS50995">
    <property type="entry name" value="HTH_MARR_2"/>
    <property type="match status" value="1"/>
</dbReference>
<organism evidence="5 6">
    <name type="scientific">Rathayibacter tritici</name>
    <dbReference type="NCBI Taxonomy" id="33888"/>
    <lineage>
        <taxon>Bacteria</taxon>
        <taxon>Bacillati</taxon>
        <taxon>Actinomycetota</taxon>
        <taxon>Actinomycetes</taxon>
        <taxon>Micrococcales</taxon>
        <taxon>Microbacteriaceae</taxon>
        <taxon>Rathayibacter</taxon>
    </lineage>
</organism>
<dbReference type="GO" id="GO:0003700">
    <property type="term" value="F:DNA-binding transcription factor activity"/>
    <property type="evidence" value="ECO:0007669"/>
    <property type="project" value="InterPro"/>
</dbReference>
<dbReference type="KEGG" id="rtn:A6122_0069"/>
<dbReference type="SMART" id="SM00347">
    <property type="entry name" value="HTH_MARR"/>
    <property type="match status" value="1"/>
</dbReference>
<evidence type="ECO:0000313" key="5">
    <source>
        <dbReference type="EMBL" id="AND15238.1"/>
    </source>
</evidence>
<dbReference type="PANTHER" id="PTHR42756">
    <property type="entry name" value="TRANSCRIPTIONAL REGULATOR, MARR"/>
    <property type="match status" value="1"/>
</dbReference>
<accession>A0A160KQF9</accession>
<reference evidence="5 6" key="1">
    <citation type="submission" date="2016-05" db="EMBL/GenBank/DDBJ databases">
        <title>Complete genome sequence of Rathayibacter tritici NCPPB 1953.</title>
        <authorList>
            <person name="Park J."/>
            <person name="Lee H.-H."/>
            <person name="Lee S.-W."/>
            <person name="Seo Y.-S."/>
        </authorList>
    </citation>
    <scope>NUCLEOTIDE SEQUENCE [LARGE SCALE GENOMIC DNA]</scope>
    <source>
        <strain evidence="5 6">NCPPB 1953</strain>
    </source>
</reference>
<keyword evidence="3" id="KW-0804">Transcription</keyword>
<dbReference type="Proteomes" id="UP000077071">
    <property type="component" value="Chromosome"/>
</dbReference>